<dbReference type="EMBL" id="CABVII010000019">
    <property type="protein sequence ID" value="VVP26254.1"/>
    <property type="molecule type" value="Genomic_DNA"/>
</dbReference>
<reference evidence="1 2" key="1">
    <citation type="submission" date="2019-09" db="EMBL/GenBank/DDBJ databases">
        <authorList>
            <person name="Chandra G."/>
            <person name="Truman W A."/>
        </authorList>
    </citation>
    <scope>NUCLEOTIDE SEQUENCE [LARGE SCALE GENOMIC DNA]</scope>
    <source>
        <strain evidence="1">PS862</strain>
    </source>
</reference>
<proteinExistence type="predicted"/>
<protein>
    <submittedName>
        <fullName evidence="1">Uncharacterized protein</fullName>
    </submittedName>
</protein>
<evidence type="ECO:0000313" key="2">
    <source>
        <dbReference type="Proteomes" id="UP000385207"/>
    </source>
</evidence>
<dbReference type="Proteomes" id="UP000385207">
    <property type="component" value="Unassembled WGS sequence"/>
</dbReference>
<evidence type="ECO:0000313" key="1">
    <source>
        <dbReference type="EMBL" id="VVP26254.1"/>
    </source>
</evidence>
<name>A0A5E7MN93_PSEFL</name>
<accession>A0A5E7MN93</accession>
<dbReference type="AlphaFoldDB" id="A0A5E7MN93"/>
<sequence>MLKTSANDLVEGATRIRGEGMLKIRDGGNDRFWLWIQPVGCIQETEITLGL</sequence>
<gene>
    <name evidence="1" type="ORF">PS862_04119</name>
</gene>
<organism evidence="1 2">
    <name type="scientific">Pseudomonas fluorescens</name>
    <dbReference type="NCBI Taxonomy" id="294"/>
    <lineage>
        <taxon>Bacteria</taxon>
        <taxon>Pseudomonadati</taxon>
        <taxon>Pseudomonadota</taxon>
        <taxon>Gammaproteobacteria</taxon>
        <taxon>Pseudomonadales</taxon>
        <taxon>Pseudomonadaceae</taxon>
        <taxon>Pseudomonas</taxon>
    </lineage>
</organism>